<dbReference type="InterPro" id="IPR043145">
    <property type="entry name" value="Znf_ZZ_sf"/>
</dbReference>
<dbReference type="AlphaFoldDB" id="A0A6G1MAT7"/>
<evidence type="ECO:0000256" key="9">
    <source>
        <dbReference type="SAM" id="MobiDB-lite"/>
    </source>
</evidence>
<name>A0A6G1MAT7_ORBOL</name>
<feature type="region of interest" description="Disordered" evidence="9">
    <location>
        <begin position="211"/>
        <end position="231"/>
    </location>
</feature>
<dbReference type="GO" id="GO:0003723">
    <property type="term" value="F:RNA binding"/>
    <property type="evidence" value="ECO:0007669"/>
    <property type="project" value="InterPro"/>
</dbReference>
<gene>
    <name evidence="10" type="ORF">TWF788_009112</name>
</gene>
<keyword evidence="6 8" id="KW-0687">Ribonucleoprotein</keyword>
<dbReference type="GO" id="GO:0022625">
    <property type="term" value="C:cytosolic large ribosomal subunit"/>
    <property type="evidence" value="ECO:0007669"/>
    <property type="project" value="InterPro"/>
</dbReference>
<keyword evidence="4" id="KW-0862">Zinc</keyword>
<dbReference type="InterPro" id="IPR057259">
    <property type="entry name" value="Ribosomal_L19e"/>
</dbReference>
<dbReference type="Proteomes" id="UP000479691">
    <property type="component" value="Unassembled WGS sequence"/>
</dbReference>
<dbReference type="NCBIfam" id="NF006343">
    <property type="entry name" value="PRK08570.1"/>
    <property type="match status" value="1"/>
</dbReference>
<dbReference type="FunFam" id="1.10.1200.240:FF:000001">
    <property type="entry name" value="Ribosomal protein L19"/>
    <property type="match status" value="1"/>
</dbReference>
<dbReference type="InterPro" id="IPR018957">
    <property type="entry name" value="Znf_C3HC4_RING-type"/>
</dbReference>
<dbReference type="Pfam" id="PF25476">
    <property type="entry name" value="Ribosomal_L19e_C"/>
    <property type="match status" value="1"/>
</dbReference>
<dbReference type="GO" id="GO:0008270">
    <property type="term" value="F:zinc ion binding"/>
    <property type="evidence" value="ECO:0007669"/>
    <property type="project" value="UniProtKB-KW"/>
</dbReference>
<dbReference type="PANTHER" id="PTHR10722">
    <property type="entry name" value="60S RIBOSOMAL PROTEIN L19"/>
    <property type="match status" value="1"/>
</dbReference>
<evidence type="ECO:0000313" key="10">
    <source>
        <dbReference type="EMBL" id="KAF3190313.1"/>
    </source>
</evidence>
<evidence type="ECO:0000256" key="5">
    <source>
        <dbReference type="ARBA" id="ARBA00022980"/>
    </source>
</evidence>
<dbReference type="Gene3D" id="1.10.1650.10">
    <property type="match status" value="1"/>
</dbReference>
<evidence type="ECO:0000256" key="7">
    <source>
        <dbReference type="PROSITE-ProRule" id="PRU00228"/>
    </source>
</evidence>
<dbReference type="Pfam" id="PF00097">
    <property type="entry name" value="zf-C3HC4"/>
    <property type="match status" value="1"/>
</dbReference>
<feature type="region of interest" description="Disordered" evidence="9">
    <location>
        <begin position="588"/>
        <end position="630"/>
    </location>
</feature>
<feature type="region of interest" description="Disordered" evidence="9">
    <location>
        <begin position="147"/>
        <end position="167"/>
    </location>
</feature>
<keyword evidence="3 7" id="KW-0863">Zinc-finger</keyword>
<feature type="region of interest" description="Disordered" evidence="9">
    <location>
        <begin position="499"/>
        <end position="522"/>
    </location>
</feature>
<dbReference type="Gene3D" id="1.10.1200.240">
    <property type="match status" value="1"/>
</dbReference>
<reference evidence="10 11" key="1">
    <citation type="submission" date="2019-06" db="EMBL/GenBank/DDBJ databases">
        <authorList>
            <person name="Palmer J.M."/>
        </authorList>
    </citation>
    <scope>NUCLEOTIDE SEQUENCE [LARGE SCALE GENOMIC DNA]</scope>
    <source>
        <strain evidence="10 11">TWF788</strain>
    </source>
</reference>
<evidence type="ECO:0000256" key="8">
    <source>
        <dbReference type="RuleBase" id="RU000574"/>
    </source>
</evidence>
<evidence type="ECO:0000256" key="6">
    <source>
        <dbReference type="ARBA" id="ARBA00023274"/>
    </source>
</evidence>
<comment type="similarity">
    <text evidence="1 8">Belongs to the eukaryotic ribosomal protein eL19 family.</text>
</comment>
<evidence type="ECO:0000256" key="2">
    <source>
        <dbReference type="ARBA" id="ARBA00022723"/>
    </source>
</evidence>
<dbReference type="SMART" id="SM01416">
    <property type="entry name" value="Ribosomal_L19e"/>
    <property type="match status" value="1"/>
</dbReference>
<evidence type="ECO:0000256" key="4">
    <source>
        <dbReference type="ARBA" id="ARBA00022833"/>
    </source>
</evidence>
<feature type="compositionally biased region" description="Basic and acidic residues" evidence="9">
    <location>
        <begin position="588"/>
        <end position="621"/>
    </location>
</feature>
<dbReference type="GO" id="GO:0006412">
    <property type="term" value="P:translation"/>
    <property type="evidence" value="ECO:0007669"/>
    <property type="project" value="InterPro"/>
</dbReference>
<dbReference type="SMART" id="SM00291">
    <property type="entry name" value="ZnF_ZZ"/>
    <property type="match status" value="1"/>
</dbReference>
<dbReference type="InterPro" id="IPR057260">
    <property type="entry name" value="Ribosomal_L19e_C"/>
</dbReference>
<dbReference type="PROSITE" id="PS50135">
    <property type="entry name" value="ZF_ZZ_2"/>
    <property type="match status" value="1"/>
</dbReference>
<dbReference type="SUPFAM" id="SSF48140">
    <property type="entry name" value="Ribosomal protein L19 (L19e)"/>
    <property type="match status" value="1"/>
</dbReference>
<dbReference type="HAMAP" id="MF_01475">
    <property type="entry name" value="Ribosomal_eL19"/>
    <property type="match status" value="1"/>
</dbReference>
<evidence type="ECO:0000256" key="1">
    <source>
        <dbReference type="ARBA" id="ARBA00011082"/>
    </source>
</evidence>
<dbReference type="CDD" id="cd01417">
    <property type="entry name" value="Ribosomal_L19e_E"/>
    <property type="match status" value="1"/>
</dbReference>
<dbReference type="EMBL" id="JAABOE010000006">
    <property type="protein sequence ID" value="KAF3190313.1"/>
    <property type="molecule type" value="Genomic_DNA"/>
</dbReference>
<dbReference type="PROSITE" id="PS50089">
    <property type="entry name" value="ZF_RING_2"/>
    <property type="match status" value="1"/>
</dbReference>
<comment type="caution">
    <text evidence="10">The sequence shown here is derived from an EMBL/GenBank/DDBJ whole genome shotgun (WGS) entry which is preliminary data.</text>
</comment>
<dbReference type="InterPro" id="IPR017907">
    <property type="entry name" value="Znf_RING_CS"/>
</dbReference>
<feature type="compositionally biased region" description="Low complexity" evidence="9">
    <location>
        <begin position="214"/>
        <end position="231"/>
    </location>
</feature>
<dbReference type="Pfam" id="PF01280">
    <property type="entry name" value="Ribosomal_L19e"/>
    <property type="match status" value="1"/>
</dbReference>
<dbReference type="Gene3D" id="3.30.60.90">
    <property type="match status" value="1"/>
</dbReference>
<dbReference type="Gene3D" id="3.30.40.10">
    <property type="entry name" value="Zinc/RING finger domain, C3HC4 (zinc finger)"/>
    <property type="match status" value="1"/>
</dbReference>
<protein>
    <recommendedName>
        <fullName evidence="8">Ribosomal protein L19</fullName>
    </recommendedName>
</protein>
<dbReference type="SMART" id="SM00184">
    <property type="entry name" value="RING"/>
    <property type="match status" value="1"/>
</dbReference>
<dbReference type="GO" id="GO:0003735">
    <property type="term" value="F:structural constituent of ribosome"/>
    <property type="evidence" value="ECO:0007669"/>
    <property type="project" value="InterPro"/>
</dbReference>
<keyword evidence="2" id="KW-0479">Metal-binding</keyword>
<proteinExistence type="inferred from homology"/>
<evidence type="ECO:0000313" key="11">
    <source>
        <dbReference type="Proteomes" id="UP000479691"/>
    </source>
</evidence>
<feature type="compositionally biased region" description="Basic and acidic residues" evidence="9">
    <location>
        <begin position="149"/>
        <end position="160"/>
    </location>
</feature>
<organism evidence="10 11">
    <name type="scientific">Orbilia oligospora</name>
    <name type="common">Nematode-trapping fungus</name>
    <name type="synonym">Arthrobotrys oligospora</name>
    <dbReference type="NCBI Taxonomy" id="2813651"/>
    <lineage>
        <taxon>Eukaryota</taxon>
        <taxon>Fungi</taxon>
        <taxon>Dikarya</taxon>
        <taxon>Ascomycota</taxon>
        <taxon>Pezizomycotina</taxon>
        <taxon>Orbiliomycetes</taxon>
        <taxon>Orbiliales</taxon>
        <taxon>Orbiliaceae</taxon>
        <taxon>Orbilia</taxon>
    </lineage>
</organism>
<dbReference type="PROSITE" id="PS00518">
    <property type="entry name" value="ZF_RING_1"/>
    <property type="match status" value="1"/>
</dbReference>
<accession>A0A6G1MAT7</accession>
<dbReference type="InterPro" id="IPR035970">
    <property type="entry name" value="60S_ribosomal_eL19_sf"/>
</dbReference>
<sequence length="630" mass="70681">MDPSRQLKTQQQKRFHGRMDPLRWNPSPPVPAPTPTDKSDAISTDLEKELTCSICTSIFHHPVTLLDCLHSYCGSCAKEWFTSAPSNQQGGSYPVSKGCPTCRQSVRAIKPSPHLASITEMFIKHNPQHARDPEEITRLAKVYTPGDRIITDRSPGDSRNRSLSSLSNRRAGEGWWDAWVDDNNEGDEEQFYAAISASLRDLIPRATTGFATPSSSISGHAGTSSGSSSHVTGISTIRRPTFLTTALPPAHAVVVDTPQVNCDHCGNSHIGSNVHYHCNICREDDFDMCHGCFSRGERCPGRHEMISRKFNTDNGIMEKGIFCDTQTCRKMCNEIFWSCSTCTTSTGTYKYCPECVNSAASCSHDLVAFSASAQTLRRFGLGSFPHRQGFHTTHELVQPAPVSVTTRCDLCSEQIAPSTTYFHCRSCHDADWDCHTSYTMVDLKTQKRLAASVMGCGKRKIWLDPNEMSEISNANSRQTIRKLVADGLIIKKPVTMHSRSRTRALADARRKGRHMGFGKRKGTADARMPSQVLWMRRLRVLRRLLVKYRASGKIDKHLYHELYHLSKGNTFKHKRALVEHIHKAKAEKARERQIKEEMDAKRAKTKAARERRQARVQEKRNALVADTPAE</sequence>
<feature type="compositionally biased region" description="Basic residues" evidence="9">
    <location>
        <begin position="510"/>
        <end position="521"/>
    </location>
</feature>
<dbReference type="FunFam" id="1.10.1650.10:FF:000001">
    <property type="entry name" value="Ribosomal protein L19"/>
    <property type="match status" value="1"/>
</dbReference>
<feature type="region of interest" description="Disordered" evidence="9">
    <location>
        <begin position="1"/>
        <end position="40"/>
    </location>
</feature>
<feature type="compositionally biased region" description="Polar residues" evidence="9">
    <location>
        <begin position="1"/>
        <end position="10"/>
    </location>
</feature>
<dbReference type="PROSITE" id="PS00526">
    <property type="entry name" value="RIBOSOMAL_L19E"/>
    <property type="match status" value="1"/>
</dbReference>
<dbReference type="InterPro" id="IPR013083">
    <property type="entry name" value="Znf_RING/FYVE/PHD"/>
</dbReference>
<dbReference type="InterPro" id="IPR033935">
    <property type="entry name" value="Ribosomal_eL19_euk"/>
</dbReference>
<dbReference type="InterPro" id="IPR000433">
    <property type="entry name" value="Znf_ZZ"/>
</dbReference>
<dbReference type="InterPro" id="IPR023638">
    <property type="entry name" value="Ribosomal_eL19_CS"/>
</dbReference>
<dbReference type="InterPro" id="IPR000196">
    <property type="entry name" value="Ribosomal_eL19_dom"/>
</dbReference>
<dbReference type="SUPFAM" id="SSF57850">
    <property type="entry name" value="RING/U-box"/>
    <property type="match status" value="2"/>
</dbReference>
<dbReference type="InterPro" id="IPR001841">
    <property type="entry name" value="Znf_RING"/>
</dbReference>
<dbReference type="InterPro" id="IPR039547">
    <property type="entry name" value="Ribosomal_eL19"/>
</dbReference>
<dbReference type="InterPro" id="IPR015972">
    <property type="entry name" value="Ribosomal_eL19_dom1"/>
</dbReference>
<keyword evidence="5 8" id="KW-0689">Ribosomal protein</keyword>
<evidence type="ECO:0000256" key="3">
    <source>
        <dbReference type="ARBA" id="ARBA00022771"/>
    </source>
</evidence>